<evidence type="ECO:0000256" key="5">
    <source>
        <dbReference type="ARBA" id="ARBA00022989"/>
    </source>
</evidence>
<sequence length="535" mass="61487">MTNGRELKSDDSNTFMQGIALNTIINKPQCPKDIKESEKGKIPDKKRSRHDRYGLQRRCCTIVCLVMAAVLFILGLLTLRFTFFDIIMYGRLYMTPGFPPYELWKNPQPEVFCRIYVFTVLNGESFLNKTDSKLKLKEFGPIIYREKLEHLDVVFHENSTMSYTVRRTLEFATDLNEPGILNKTITVPNIVLLGMAATLADYSFTFKFAFRLMSRHDQVFVNTTVYNYLWNFTSPAFDSAQKIVPFMIHQDNGGVIYNVYKNFNDRVNVRIGPQSGYSDFFKIQTFNGKPTVPGYEPEEGDCFASLQNSSEGALYPNFLTKNITLLFWRKTVCRPIPIVFEKEIWKGSLLTYKYIAKEDVYDRYKNSTADCFRISGETILPDGLSDISKCYNGLPIAISLPHFYGRNGYWNDYVEGFTPSKDKHGSFTIIEPITGVPVEQIARSQSNMVLPKLVNLGNNIDRLSGAVIPMVWMEYHQEKLTTIITCMLVFIVNILPILQYFISVFILIGSGFYLTTGINRLEFERKLRHIKDPVS</sequence>
<dbReference type="GO" id="GO:0005886">
    <property type="term" value="C:plasma membrane"/>
    <property type="evidence" value="ECO:0007669"/>
    <property type="project" value="UniProtKB-SubCell"/>
</dbReference>
<dbReference type="Proteomes" id="UP000594454">
    <property type="component" value="Chromosome 1"/>
</dbReference>
<evidence type="ECO:0000313" key="10">
    <source>
        <dbReference type="Proteomes" id="UP000594454"/>
    </source>
</evidence>
<comment type="similarity">
    <text evidence="2">Belongs to the CD36 family.</text>
</comment>
<dbReference type="OMA" id="YEWWKNP"/>
<evidence type="ECO:0000256" key="6">
    <source>
        <dbReference type="ARBA" id="ARBA00023136"/>
    </source>
</evidence>
<comment type="subcellular location">
    <subcellularLocation>
        <location evidence="1">Cell membrane</location>
    </subcellularLocation>
</comment>
<evidence type="ECO:0000256" key="8">
    <source>
        <dbReference type="SAM" id="Phobius"/>
    </source>
</evidence>
<evidence type="ECO:0008006" key="11">
    <source>
        <dbReference type="Google" id="ProtNLM"/>
    </source>
</evidence>
<evidence type="ECO:0000313" key="9">
    <source>
        <dbReference type="EMBL" id="CAD7078469.1"/>
    </source>
</evidence>
<dbReference type="PANTHER" id="PTHR11923:SF89">
    <property type="entry name" value="GH15894P"/>
    <property type="match status" value="1"/>
</dbReference>
<proteinExistence type="inferred from homology"/>
<name>A0A7R8UDC1_HERIL</name>
<keyword evidence="3" id="KW-1003">Cell membrane</keyword>
<reference evidence="9 10" key="1">
    <citation type="submission" date="2020-11" db="EMBL/GenBank/DDBJ databases">
        <authorList>
            <person name="Wallbank WR R."/>
            <person name="Pardo Diaz C."/>
            <person name="Kozak K."/>
            <person name="Martin S."/>
            <person name="Jiggins C."/>
            <person name="Moest M."/>
            <person name="Warren A I."/>
            <person name="Generalovic N T."/>
            <person name="Byers J.R.P. K."/>
            <person name="Montejo-Kovacevich G."/>
            <person name="Yen C E."/>
        </authorList>
    </citation>
    <scope>NUCLEOTIDE SEQUENCE [LARGE SCALE GENOMIC DNA]</scope>
</reference>
<dbReference type="PRINTS" id="PR01609">
    <property type="entry name" value="CD36FAMILY"/>
</dbReference>
<dbReference type="FunCoup" id="A0A7R8UDC1">
    <property type="interactions" value="6"/>
</dbReference>
<keyword evidence="5 8" id="KW-1133">Transmembrane helix</keyword>
<keyword evidence="7" id="KW-0325">Glycoprotein</keyword>
<dbReference type="GO" id="GO:0005737">
    <property type="term" value="C:cytoplasm"/>
    <property type="evidence" value="ECO:0007669"/>
    <property type="project" value="TreeGrafter"/>
</dbReference>
<dbReference type="InterPro" id="IPR002159">
    <property type="entry name" value="CD36_fam"/>
</dbReference>
<gene>
    <name evidence="9" type="ORF">HERILL_LOCUS1736</name>
</gene>
<evidence type="ECO:0000256" key="3">
    <source>
        <dbReference type="ARBA" id="ARBA00022475"/>
    </source>
</evidence>
<organism evidence="9 10">
    <name type="scientific">Hermetia illucens</name>
    <name type="common">Black soldier fly</name>
    <dbReference type="NCBI Taxonomy" id="343691"/>
    <lineage>
        <taxon>Eukaryota</taxon>
        <taxon>Metazoa</taxon>
        <taxon>Ecdysozoa</taxon>
        <taxon>Arthropoda</taxon>
        <taxon>Hexapoda</taxon>
        <taxon>Insecta</taxon>
        <taxon>Pterygota</taxon>
        <taxon>Neoptera</taxon>
        <taxon>Endopterygota</taxon>
        <taxon>Diptera</taxon>
        <taxon>Brachycera</taxon>
        <taxon>Stratiomyomorpha</taxon>
        <taxon>Stratiomyidae</taxon>
        <taxon>Hermetiinae</taxon>
        <taxon>Hermetia</taxon>
    </lineage>
</organism>
<dbReference type="InParanoid" id="A0A7R8UDC1"/>
<feature type="transmembrane region" description="Helical" evidence="8">
    <location>
        <begin position="504"/>
        <end position="521"/>
    </location>
</feature>
<keyword evidence="10" id="KW-1185">Reference proteome</keyword>
<dbReference type="GO" id="GO:0005044">
    <property type="term" value="F:scavenger receptor activity"/>
    <property type="evidence" value="ECO:0007669"/>
    <property type="project" value="TreeGrafter"/>
</dbReference>
<dbReference type="PANTHER" id="PTHR11923">
    <property type="entry name" value="SCAVENGER RECEPTOR CLASS B TYPE-1 SR-B1"/>
    <property type="match status" value="1"/>
</dbReference>
<protein>
    <recommendedName>
        <fullName evidence="11">Scavenger receptor class B member 1-like</fullName>
    </recommendedName>
</protein>
<evidence type="ECO:0000256" key="2">
    <source>
        <dbReference type="ARBA" id="ARBA00010532"/>
    </source>
</evidence>
<dbReference type="AlphaFoldDB" id="A0A7R8UDC1"/>
<dbReference type="Pfam" id="PF01130">
    <property type="entry name" value="CD36"/>
    <property type="match status" value="1"/>
</dbReference>
<feature type="transmembrane region" description="Helical" evidence="8">
    <location>
        <begin position="59"/>
        <end position="83"/>
    </location>
</feature>
<keyword evidence="4 8" id="KW-0812">Transmembrane</keyword>
<keyword evidence="6 8" id="KW-0472">Membrane</keyword>
<evidence type="ECO:0000256" key="4">
    <source>
        <dbReference type="ARBA" id="ARBA00022692"/>
    </source>
</evidence>
<dbReference type="OrthoDB" id="8187528at2759"/>
<dbReference type="EMBL" id="LR899009">
    <property type="protein sequence ID" value="CAD7078469.1"/>
    <property type="molecule type" value="Genomic_DNA"/>
</dbReference>
<evidence type="ECO:0000256" key="7">
    <source>
        <dbReference type="ARBA" id="ARBA00023180"/>
    </source>
</evidence>
<accession>A0A7R8UDC1</accession>
<evidence type="ECO:0000256" key="1">
    <source>
        <dbReference type="ARBA" id="ARBA00004236"/>
    </source>
</evidence>